<proteinExistence type="predicted"/>
<keyword evidence="2" id="KW-1185">Reference proteome</keyword>
<organism evidence="1 2">
    <name type="scientific">Hydrogenoanaerobacterium saccharovorans</name>
    <dbReference type="NCBI Taxonomy" id="474960"/>
    <lineage>
        <taxon>Bacteria</taxon>
        <taxon>Bacillati</taxon>
        <taxon>Bacillota</taxon>
        <taxon>Clostridia</taxon>
        <taxon>Eubacteriales</taxon>
        <taxon>Oscillospiraceae</taxon>
        <taxon>Hydrogenoanaerobacterium</taxon>
    </lineage>
</organism>
<dbReference type="AlphaFoldDB" id="A0A1H7YQC1"/>
<accession>A0A1H7YQC1</accession>
<evidence type="ECO:0000313" key="1">
    <source>
        <dbReference type="EMBL" id="SEM47508.1"/>
    </source>
</evidence>
<dbReference type="Proteomes" id="UP000199158">
    <property type="component" value="Unassembled WGS sequence"/>
</dbReference>
<gene>
    <name evidence="1" type="ORF">SAMN05216180_0139</name>
</gene>
<sequence length="259" mass="29573">MVCLNDCWDEEALQKERNKIMELSKQNARCHERCCRFLAAAGSLLNDSYRITAEYVDAGKIARYATRLAGKEFRARKQGRGTETVRFLSAVTAQGITTYKNTPQALCERIYLVEDEYGAVSRLLMNAIRSHALAAGLDIISCYCISSPFEKLEHVLIPEIGVGFLTANRYHPFDIECYRHIHAKRFMDAEGLRSKKQRLSFNRKAIGELLGEASRLLAEAKEVHDELETCYTTHMDFDKVNEKSTQLLNVFKSIYQSKK</sequence>
<reference evidence="1 2" key="1">
    <citation type="submission" date="2016-10" db="EMBL/GenBank/DDBJ databases">
        <authorList>
            <person name="de Groot N.N."/>
        </authorList>
    </citation>
    <scope>NUCLEOTIDE SEQUENCE [LARGE SCALE GENOMIC DNA]</scope>
    <source>
        <strain evidence="1 2">CGMCC 1.5070</strain>
    </source>
</reference>
<name>A0A1H7YQC1_9FIRM</name>
<protein>
    <submittedName>
        <fullName evidence="1">Uncharacterized protein</fullName>
    </submittedName>
</protein>
<dbReference type="STRING" id="474960.SAMN05216180_0139"/>
<dbReference type="EMBL" id="FOCG01000001">
    <property type="protein sequence ID" value="SEM47508.1"/>
    <property type="molecule type" value="Genomic_DNA"/>
</dbReference>
<evidence type="ECO:0000313" key="2">
    <source>
        <dbReference type="Proteomes" id="UP000199158"/>
    </source>
</evidence>